<feature type="domain" description="PA14" evidence="13">
    <location>
        <begin position="505"/>
        <end position="673"/>
    </location>
</feature>
<keyword evidence="5" id="KW-0378">Hydrolase</keyword>
<name>A0A9W9W472_9EURO</name>
<dbReference type="AlphaFoldDB" id="A0A9W9W472"/>
<evidence type="ECO:0000256" key="11">
    <source>
        <dbReference type="ARBA" id="ARBA00026107"/>
    </source>
</evidence>
<keyword evidence="15" id="KW-1185">Reference proteome</keyword>
<dbReference type="Pfam" id="PF01915">
    <property type="entry name" value="Glyco_hydro_3_C"/>
    <property type="match status" value="1"/>
</dbReference>
<gene>
    <name evidence="14" type="ORF">N7509_006429</name>
</gene>
<dbReference type="InterPro" id="IPR026891">
    <property type="entry name" value="Fn3-like"/>
</dbReference>
<protein>
    <recommendedName>
        <fullName evidence="11">xylan 1,4-beta-xylosidase</fullName>
        <ecNumber evidence="11">3.2.1.37</ecNumber>
    </recommendedName>
</protein>
<evidence type="ECO:0000256" key="1">
    <source>
        <dbReference type="ARBA" id="ARBA00004851"/>
    </source>
</evidence>
<dbReference type="InterPro" id="IPR001764">
    <property type="entry name" value="Glyco_hydro_3_N"/>
</dbReference>
<dbReference type="InterPro" id="IPR037524">
    <property type="entry name" value="PA14/GLEYA"/>
</dbReference>
<evidence type="ECO:0000256" key="5">
    <source>
        <dbReference type="ARBA" id="ARBA00022801"/>
    </source>
</evidence>
<sequence length="950" mass="103974">MRISGKIAPTILSLWICNAVSLCHAKISPYETASDSWSHDLQARSNSSLIRTTFLENLVSNLTVPELVLQLHLMFADNIIGPHSDNGLYDKALEAAPGAPIGIIHDWYPTNKSQYNKLQKLNSEKSRVDIPFMQTGECLHGVGSFKQSMFPQAIGMAATFDTDLVYRVGQAIATEARSIGIHACFAPVLDLAKDPRWGRVQEDWGEDMVLTSHMGVAFSSGLSKNSSWSDPDAVIPVMKHFAAHGSPQGGHNAAPFMGYGTRQVLQEMLVPFKAAVQLGGVKGVMMAYNEFDDVPSSVNPILYEALADWGFDGYITADDTGLSELLNTHLVTSSVADTIAQWHNAGGMVQFYDFSLEEYINTTTSLVANGTLSIETLRSLASRVLGVKYDLGLFENPYIPQNIESENITLSHAPLTLEAARKSVVLLENKNYTLPINPDKQKIKNIALVGPFTDTFNYGDYSGQWGGYPVRNASTIRQSISEHLATHFPETDLYNIPPYLLSSDDTYGGLLATYYADTNFSDAKFQQLETPSLDWGLYPPNGLPSNNFSAIWEGMVNVPVEYDTQGWLGVALYANTSARLYIDGKLHVDVKPTSTGNILSNIPGLSYTSTNGTMAPPGSSPFLFKKSATHKIRLEYQALNYNQKFENQNSLNAQVLLFWNLVDNIDPVKQKAVQVASDSDLIILAVGANWNSDGESGDRATLELSSNQSLCQFFPRTRRCDVCFGKPVVLVLQGGRPFAIPEYYNKSAAVLNTFFPGQAGGQAISDALFGLVSPGGRVPISVPYSVGTLPAFYNYKPSVPRDYVDIPYNSIYPFGYGLSYTNFSTSKFLVSAISGDTDMLEFGASSIITFSVNVKNTGPVAGDYVPQVYLLGRVASIVRPVKQLVAFHRVHLLPGEATTVDMTLDVSRYLVVLDREYNWIVEPGEYTFALLENGGSSADTSTNVTLNCVH</sequence>
<comment type="similarity">
    <text evidence="2">Belongs to the glycosyl hydrolase 3 family.</text>
</comment>
<feature type="chain" id="PRO_5040745490" description="xylan 1,4-beta-xylosidase" evidence="12">
    <location>
        <begin position="26"/>
        <end position="950"/>
    </location>
</feature>
<dbReference type="InterPro" id="IPR036962">
    <property type="entry name" value="Glyco_hydro_3_N_sf"/>
</dbReference>
<dbReference type="GO" id="GO:0031222">
    <property type="term" value="P:arabinan catabolic process"/>
    <property type="evidence" value="ECO:0007669"/>
    <property type="project" value="TreeGrafter"/>
</dbReference>
<dbReference type="Gene3D" id="3.20.20.300">
    <property type="entry name" value="Glycoside hydrolase, family 3, N-terminal domain"/>
    <property type="match status" value="1"/>
</dbReference>
<dbReference type="InterPro" id="IPR017853">
    <property type="entry name" value="GH"/>
</dbReference>
<organism evidence="14 15">
    <name type="scientific">Penicillium cosmopolitanum</name>
    <dbReference type="NCBI Taxonomy" id="1131564"/>
    <lineage>
        <taxon>Eukaryota</taxon>
        <taxon>Fungi</taxon>
        <taxon>Dikarya</taxon>
        <taxon>Ascomycota</taxon>
        <taxon>Pezizomycotina</taxon>
        <taxon>Eurotiomycetes</taxon>
        <taxon>Eurotiomycetidae</taxon>
        <taxon>Eurotiales</taxon>
        <taxon>Aspergillaceae</taxon>
        <taxon>Penicillium</taxon>
    </lineage>
</organism>
<proteinExistence type="inferred from homology"/>
<evidence type="ECO:0000256" key="2">
    <source>
        <dbReference type="ARBA" id="ARBA00005336"/>
    </source>
</evidence>
<dbReference type="Proteomes" id="UP001147747">
    <property type="component" value="Unassembled WGS sequence"/>
</dbReference>
<dbReference type="Gene3D" id="2.60.40.10">
    <property type="entry name" value="Immunoglobulins"/>
    <property type="match status" value="1"/>
</dbReference>
<dbReference type="PRINTS" id="PR00133">
    <property type="entry name" value="GLHYDRLASE3"/>
</dbReference>
<dbReference type="GO" id="GO:0045493">
    <property type="term" value="P:xylan catabolic process"/>
    <property type="evidence" value="ECO:0007669"/>
    <property type="project" value="UniProtKB-KW"/>
</dbReference>
<dbReference type="Pfam" id="PF14310">
    <property type="entry name" value="Fn3-like"/>
    <property type="match status" value="1"/>
</dbReference>
<dbReference type="InterPro" id="IPR013783">
    <property type="entry name" value="Ig-like_fold"/>
</dbReference>
<dbReference type="GeneID" id="81370046"/>
<dbReference type="SUPFAM" id="SSF56988">
    <property type="entry name" value="Anthrax protective antigen"/>
    <property type="match status" value="1"/>
</dbReference>
<evidence type="ECO:0000259" key="13">
    <source>
        <dbReference type="PROSITE" id="PS51820"/>
    </source>
</evidence>
<evidence type="ECO:0000256" key="6">
    <source>
        <dbReference type="ARBA" id="ARBA00023180"/>
    </source>
</evidence>
<comment type="pathway">
    <text evidence="1">Glycan degradation; xylan degradation.</text>
</comment>
<dbReference type="SUPFAM" id="SSF51445">
    <property type="entry name" value="(Trans)glycosidases"/>
    <property type="match status" value="1"/>
</dbReference>
<dbReference type="EC" id="3.2.1.37" evidence="11"/>
<keyword evidence="7" id="KW-0119">Carbohydrate metabolism</keyword>
<evidence type="ECO:0000256" key="9">
    <source>
        <dbReference type="ARBA" id="ARBA00023326"/>
    </source>
</evidence>
<dbReference type="OrthoDB" id="2123594at2759"/>
<dbReference type="Gene3D" id="3.40.50.1700">
    <property type="entry name" value="Glycoside hydrolase family 3 C-terminal domain"/>
    <property type="match status" value="2"/>
</dbReference>
<accession>A0A9W9W472</accession>
<dbReference type="InterPro" id="IPR002772">
    <property type="entry name" value="Glyco_hydro_3_C"/>
</dbReference>
<comment type="catalytic activity">
    <reaction evidence="10">
        <text>Hydrolysis of (1-&gt;4)-beta-D-xylans, to remove successive D-xylose residues from the non-reducing termini.</text>
        <dbReference type="EC" id="3.2.1.37"/>
    </reaction>
</comment>
<dbReference type="GO" id="GO:0009044">
    <property type="term" value="F:xylan 1,4-beta-xylosidase activity"/>
    <property type="evidence" value="ECO:0007669"/>
    <property type="project" value="UniProtKB-EC"/>
</dbReference>
<reference evidence="14" key="1">
    <citation type="submission" date="2022-12" db="EMBL/GenBank/DDBJ databases">
        <authorList>
            <person name="Petersen C."/>
        </authorList>
    </citation>
    <scope>NUCLEOTIDE SEQUENCE</scope>
    <source>
        <strain evidence="14">IBT 29677</strain>
    </source>
</reference>
<dbReference type="RefSeq" id="XP_056490368.1">
    <property type="nucleotide sequence ID" value="XM_056631066.1"/>
</dbReference>
<dbReference type="InterPro" id="IPR011658">
    <property type="entry name" value="PA14_dom"/>
</dbReference>
<dbReference type="Pfam" id="PF00933">
    <property type="entry name" value="Glyco_hydro_3"/>
    <property type="match status" value="1"/>
</dbReference>
<evidence type="ECO:0000313" key="15">
    <source>
        <dbReference type="Proteomes" id="UP001147747"/>
    </source>
</evidence>
<feature type="signal peptide" evidence="12">
    <location>
        <begin position="1"/>
        <end position="25"/>
    </location>
</feature>
<dbReference type="PANTHER" id="PTHR42721">
    <property type="entry name" value="SUGAR HYDROLASE-RELATED"/>
    <property type="match status" value="1"/>
</dbReference>
<evidence type="ECO:0000256" key="3">
    <source>
        <dbReference type="ARBA" id="ARBA00022651"/>
    </source>
</evidence>
<keyword evidence="6" id="KW-0325">Glycoprotein</keyword>
<dbReference type="Pfam" id="PF07691">
    <property type="entry name" value="PA14"/>
    <property type="match status" value="1"/>
</dbReference>
<evidence type="ECO:0000256" key="8">
    <source>
        <dbReference type="ARBA" id="ARBA00023295"/>
    </source>
</evidence>
<comment type="caution">
    <text evidence="14">The sequence shown here is derived from an EMBL/GenBank/DDBJ whole genome shotgun (WGS) entry which is preliminary data.</text>
</comment>
<evidence type="ECO:0000256" key="10">
    <source>
        <dbReference type="ARBA" id="ARBA00024574"/>
    </source>
</evidence>
<dbReference type="InterPro" id="IPR044993">
    <property type="entry name" value="BXL"/>
</dbReference>
<evidence type="ECO:0000256" key="12">
    <source>
        <dbReference type="SAM" id="SignalP"/>
    </source>
</evidence>
<evidence type="ECO:0000256" key="7">
    <source>
        <dbReference type="ARBA" id="ARBA00023277"/>
    </source>
</evidence>
<dbReference type="PANTHER" id="PTHR42721:SF3">
    <property type="entry name" value="BETA-D-XYLOSIDASE 5-RELATED"/>
    <property type="match status" value="1"/>
</dbReference>
<keyword evidence="4 12" id="KW-0732">Signal</keyword>
<keyword evidence="3" id="KW-0858">Xylan degradation</keyword>
<keyword evidence="9" id="KW-0624">Polysaccharide degradation</keyword>
<reference evidence="14" key="2">
    <citation type="journal article" date="2023" name="IMA Fungus">
        <title>Comparative genomic study of the Penicillium genus elucidates a diverse pangenome and 15 lateral gene transfer events.</title>
        <authorList>
            <person name="Petersen C."/>
            <person name="Sorensen T."/>
            <person name="Nielsen M.R."/>
            <person name="Sondergaard T.E."/>
            <person name="Sorensen J.L."/>
            <person name="Fitzpatrick D.A."/>
            <person name="Frisvad J.C."/>
            <person name="Nielsen K.L."/>
        </authorList>
    </citation>
    <scope>NUCLEOTIDE SEQUENCE</scope>
    <source>
        <strain evidence="14">IBT 29677</strain>
    </source>
</reference>
<dbReference type="EMBL" id="JAPZBU010000006">
    <property type="protein sequence ID" value="KAJ5398316.1"/>
    <property type="molecule type" value="Genomic_DNA"/>
</dbReference>
<dbReference type="SMART" id="SM01217">
    <property type="entry name" value="Fn3_like"/>
    <property type="match status" value="1"/>
</dbReference>
<evidence type="ECO:0000256" key="4">
    <source>
        <dbReference type="ARBA" id="ARBA00022729"/>
    </source>
</evidence>
<dbReference type="PROSITE" id="PS51820">
    <property type="entry name" value="PA14"/>
    <property type="match status" value="1"/>
</dbReference>
<evidence type="ECO:0000313" key="14">
    <source>
        <dbReference type="EMBL" id="KAJ5398316.1"/>
    </source>
</evidence>
<dbReference type="GO" id="GO:0046556">
    <property type="term" value="F:alpha-L-arabinofuranosidase activity"/>
    <property type="evidence" value="ECO:0007669"/>
    <property type="project" value="TreeGrafter"/>
</dbReference>
<dbReference type="SUPFAM" id="SSF52279">
    <property type="entry name" value="Beta-D-glucan exohydrolase, C-terminal domain"/>
    <property type="match status" value="1"/>
</dbReference>
<keyword evidence="8" id="KW-0326">Glycosidase</keyword>
<dbReference type="InterPro" id="IPR036881">
    <property type="entry name" value="Glyco_hydro_3_C_sf"/>
</dbReference>